<proteinExistence type="predicted"/>
<protein>
    <submittedName>
        <fullName evidence="2">Uncharacterized protein</fullName>
    </submittedName>
</protein>
<evidence type="ECO:0000256" key="1">
    <source>
        <dbReference type="SAM" id="MobiDB-lite"/>
    </source>
</evidence>
<gene>
    <name evidence="2" type="ORF">G3576_08335</name>
</gene>
<name>A0A6M1LIK6_9PROT</name>
<dbReference type="RefSeq" id="WP_164693885.1">
    <property type="nucleotide sequence ID" value="NZ_JAAIKB010000002.1"/>
</dbReference>
<reference evidence="2 3" key="1">
    <citation type="submission" date="2020-03" db="EMBL/GenBank/DDBJ databases">
        <title>Roseomonas stagni sp. nov., isolated from pond water in Japan.</title>
        <authorList>
            <person name="Furuhata K."/>
            <person name="Miyamoto H."/>
            <person name="Goto K."/>
        </authorList>
    </citation>
    <scope>NUCLEOTIDE SEQUENCE [LARGE SCALE GENOMIC DNA]</scope>
    <source>
        <strain evidence="2 3">PeD5</strain>
    </source>
</reference>
<comment type="caution">
    <text evidence="2">The sequence shown here is derived from an EMBL/GenBank/DDBJ whole genome shotgun (WGS) entry which is preliminary data.</text>
</comment>
<organism evidence="2 3">
    <name type="scientific">Falsiroseomonas algicola</name>
    <dbReference type="NCBI Taxonomy" id="2716930"/>
    <lineage>
        <taxon>Bacteria</taxon>
        <taxon>Pseudomonadati</taxon>
        <taxon>Pseudomonadota</taxon>
        <taxon>Alphaproteobacteria</taxon>
        <taxon>Acetobacterales</taxon>
        <taxon>Roseomonadaceae</taxon>
        <taxon>Falsiroseomonas</taxon>
    </lineage>
</organism>
<keyword evidence="3" id="KW-1185">Reference proteome</keyword>
<dbReference type="Proteomes" id="UP000475385">
    <property type="component" value="Unassembled WGS sequence"/>
</dbReference>
<evidence type="ECO:0000313" key="2">
    <source>
        <dbReference type="EMBL" id="NGM20017.1"/>
    </source>
</evidence>
<dbReference type="EMBL" id="JAAIKB010000002">
    <property type="protein sequence ID" value="NGM20017.1"/>
    <property type="molecule type" value="Genomic_DNA"/>
</dbReference>
<accession>A0A6M1LIK6</accession>
<sequence>MSRRRQKPSIRSPKSAAATDVDALRQSLDAMEAKLRVIEAEGADAYMKRRMAEMDEARLVARGQALEAAAARAKAEAERKALSDLIDKAPGVAGWLMRRARKRAGL</sequence>
<dbReference type="AlphaFoldDB" id="A0A6M1LIK6"/>
<feature type="region of interest" description="Disordered" evidence="1">
    <location>
        <begin position="1"/>
        <end position="21"/>
    </location>
</feature>
<evidence type="ECO:0000313" key="3">
    <source>
        <dbReference type="Proteomes" id="UP000475385"/>
    </source>
</evidence>